<reference evidence="7 8" key="1">
    <citation type="journal article" date="2020" name="Biotechnol. Biofuels">
        <title>New insights from the biogas microbiome by comprehensive genome-resolved metagenomics of nearly 1600 species originating from multiple anaerobic digesters.</title>
        <authorList>
            <person name="Campanaro S."/>
            <person name="Treu L."/>
            <person name="Rodriguez-R L.M."/>
            <person name="Kovalovszki A."/>
            <person name="Ziels R.M."/>
            <person name="Maus I."/>
            <person name="Zhu X."/>
            <person name="Kougias P.G."/>
            <person name="Basile A."/>
            <person name="Luo G."/>
            <person name="Schluter A."/>
            <person name="Konstantinidis K.T."/>
            <person name="Angelidaki I."/>
        </authorList>
    </citation>
    <scope>NUCLEOTIDE SEQUENCE [LARGE SCALE GENOMIC DNA]</scope>
    <source>
        <strain evidence="7">AS27yjCOA_65</strain>
    </source>
</reference>
<evidence type="ECO:0000256" key="1">
    <source>
        <dbReference type="ARBA" id="ARBA00004651"/>
    </source>
</evidence>
<sequence length="319" mass="34566">MKVRFLIKILVSLIMLGLVLRLINFNSLKIQLLSIPLPIMIVIILWYAIGQCLSAFKWSLIARFGGIPVNYATALKAYFIGTFVNCYGLGVLGGDLARGLLIAEGHSMKAEAVTSVLADRLHGLTILALIGSFGAIISLIFADYSQRAFLIYILVGAGSLMAVGWFVGPAALLKIIPHKNKWRTKIESVLSVFPKQPSKLALISAVSVIFHLTQISLHWYIGLQLGAHITLEYLFVAIPVVNIIATLPISWNGLGVRENSYAFFLVPAVLDYSQAVALGAVWLLSVLSTSAVGGIIAFITGDFETVLRKNSTSHSNGID</sequence>
<evidence type="ECO:0000256" key="3">
    <source>
        <dbReference type="ARBA" id="ARBA00022692"/>
    </source>
</evidence>
<feature type="transmembrane region" description="Helical" evidence="6">
    <location>
        <begin position="149"/>
        <end position="172"/>
    </location>
</feature>
<evidence type="ECO:0000256" key="2">
    <source>
        <dbReference type="ARBA" id="ARBA00022475"/>
    </source>
</evidence>
<accession>A0A7X9FT86</accession>
<name>A0A7X9FT86_9DELT</name>
<feature type="transmembrane region" description="Helical" evidence="6">
    <location>
        <begin position="233"/>
        <end position="254"/>
    </location>
</feature>
<feature type="transmembrane region" description="Helical" evidence="6">
    <location>
        <begin position="121"/>
        <end position="142"/>
    </location>
</feature>
<evidence type="ECO:0000313" key="8">
    <source>
        <dbReference type="Proteomes" id="UP000524246"/>
    </source>
</evidence>
<feature type="transmembrane region" description="Helical" evidence="6">
    <location>
        <begin position="5"/>
        <end position="23"/>
    </location>
</feature>
<dbReference type="InterPro" id="IPR022791">
    <property type="entry name" value="L-PG_synthase/AglD"/>
</dbReference>
<dbReference type="AlphaFoldDB" id="A0A7X9FT86"/>
<evidence type="ECO:0000256" key="4">
    <source>
        <dbReference type="ARBA" id="ARBA00022989"/>
    </source>
</evidence>
<feature type="transmembrane region" description="Helical" evidence="6">
    <location>
        <begin position="274"/>
        <end position="299"/>
    </location>
</feature>
<evidence type="ECO:0000256" key="5">
    <source>
        <dbReference type="ARBA" id="ARBA00023136"/>
    </source>
</evidence>
<evidence type="ECO:0000256" key="6">
    <source>
        <dbReference type="SAM" id="Phobius"/>
    </source>
</evidence>
<keyword evidence="3 6" id="KW-0812">Transmembrane</keyword>
<organism evidence="7 8">
    <name type="scientific">SAR324 cluster bacterium</name>
    <dbReference type="NCBI Taxonomy" id="2024889"/>
    <lineage>
        <taxon>Bacteria</taxon>
        <taxon>Deltaproteobacteria</taxon>
        <taxon>SAR324 cluster</taxon>
    </lineage>
</organism>
<keyword evidence="5 6" id="KW-0472">Membrane</keyword>
<proteinExistence type="predicted"/>
<dbReference type="GO" id="GO:0005886">
    <property type="term" value="C:plasma membrane"/>
    <property type="evidence" value="ECO:0007669"/>
    <property type="project" value="UniProtKB-SubCell"/>
</dbReference>
<feature type="transmembrane region" description="Helical" evidence="6">
    <location>
        <begin position="77"/>
        <end position="101"/>
    </location>
</feature>
<dbReference type="PANTHER" id="PTHR40277:SF1">
    <property type="entry name" value="BLL5419 PROTEIN"/>
    <property type="match status" value="1"/>
</dbReference>
<dbReference type="Proteomes" id="UP000524246">
    <property type="component" value="Unassembled WGS sequence"/>
</dbReference>
<keyword evidence="2" id="KW-1003">Cell membrane</keyword>
<dbReference type="PANTHER" id="PTHR40277">
    <property type="entry name" value="BLL5419 PROTEIN"/>
    <property type="match status" value="1"/>
</dbReference>
<feature type="transmembrane region" description="Helical" evidence="6">
    <location>
        <begin position="35"/>
        <end position="56"/>
    </location>
</feature>
<dbReference type="Pfam" id="PF03706">
    <property type="entry name" value="LPG_synthase_TM"/>
    <property type="match status" value="1"/>
</dbReference>
<evidence type="ECO:0000313" key="7">
    <source>
        <dbReference type="EMBL" id="NMC63384.1"/>
    </source>
</evidence>
<feature type="transmembrane region" description="Helical" evidence="6">
    <location>
        <begin position="200"/>
        <end position="221"/>
    </location>
</feature>
<comment type="subcellular location">
    <subcellularLocation>
        <location evidence="1">Cell membrane</location>
        <topology evidence="1">Multi-pass membrane protein</topology>
    </subcellularLocation>
</comment>
<gene>
    <name evidence="7" type="ORF">GYA55_09495</name>
</gene>
<comment type="caution">
    <text evidence="7">The sequence shown here is derived from an EMBL/GenBank/DDBJ whole genome shotgun (WGS) entry which is preliminary data.</text>
</comment>
<keyword evidence="4 6" id="KW-1133">Transmembrane helix</keyword>
<dbReference type="EMBL" id="JAAZON010000427">
    <property type="protein sequence ID" value="NMC63384.1"/>
    <property type="molecule type" value="Genomic_DNA"/>
</dbReference>
<protein>
    <submittedName>
        <fullName evidence="7">Flippase-like domain-containing protein</fullName>
    </submittedName>
</protein>